<reference evidence="2 3" key="1">
    <citation type="submission" date="2020-02" db="EMBL/GenBank/DDBJ databases">
        <title>Whole genome sequence of Halogeometricum borinquense strain wsp4.</title>
        <authorList>
            <person name="Verma D.K."/>
            <person name="Gopal K."/>
            <person name="Prasad E.S."/>
        </authorList>
    </citation>
    <scope>NUCLEOTIDE SEQUENCE [LARGE SCALE GENOMIC DNA]</scope>
    <source>
        <strain evidence="3">wsp4</strain>
    </source>
</reference>
<dbReference type="Pfam" id="PF15575">
    <property type="entry name" value="Imm49"/>
    <property type="match status" value="1"/>
</dbReference>
<evidence type="ECO:0000313" key="3">
    <source>
        <dbReference type="Proteomes" id="UP000465846"/>
    </source>
</evidence>
<accession>A0A6C0UH21</accession>
<dbReference type="Proteomes" id="UP000465846">
    <property type="component" value="Chromosome"/>
</dbReference>
<evidence type="ECO:0000256" key="1">
    <source>
        <dbReference type="SAM" id="MobiDB-lite"/>
    </source>
</evidence>
<feature type="region of interest" description="Disordered" evidence="1">
    <location>
        <begin position="25"/>
        <end position="44"/>
    </location>
</feature>
<organism evidence="2 3">
    <name type="scientific">Halogeometricum borinquense</name>
    <dbReference type="NCBI Taxonomy" id="60847"/>
    <lineage>
        <taxon>Archaea</taxon>
        <taxon>Methanobacteriati</taxon>
        <taxon>Methanobacteriota</taxon>
        <taxon>Stenosarchaea group</taxon>
        <taxon>Halobacteria</taxon>
        <taxon>Halobacteriales</taxon>
        <taxon>Haloferacaceae</taxon>
        <taxon>Halogeometricum</taxon>
    </lineage>
</organism>
<dbReference type="RefSeq" id="WP_163486433.1">
    <property type="nucleotide sequence ID" value="NZ_CP048739.1"/>
</dbReference>
<sequence length="275" mass="31103">MQIQEEKLHHIEKTYRLAIEKMQQRYEEGTGNPSDLPHSLNDTGNRSIEQAQAASLLGKQEEAKDAYASAAEYKRDSVQAMEDNWEEIDQELWEDAPALYTQAMFLALISRDDELITEIASEALELDDFYLDLFASEYEDSPYRFYHMKVLAATIRDDPQLEGLLDELKAEVEMMTPVSAKQFGETLTELRVTIYELLRQGDSEGVVSALEEYLNRHATATPLSTEDPNELIDNELIALCLLAKDRGIDVTVDSPYVPNVLVPDLAKTTYVIGVC</sequence>
<dbReference type="InterPro" id="IPR029074">
    <property type="entry name" value="Imm49"/>
</dbReference>
<protein>
    <submittedName>
        <fullName evidence="2">Immunity 49 family protein</fullName>
    </submittedName>
</protein>
<gene>
    <name evidence="2" type="ORF">G3I44_09575</name>
</gene>
<dbReference type="GeneID" id="44079650"/>
<dbReference type="EMBL" id="CP048739">
    <property type="protein sequence ID" value="QIB74507.1"/>
    <property type="molecule type" value="Genomic_DNA"/>
</dbReference>
<dbReference type="AlphaFoldDB" id="A0A6C0UH21"/>
<evidence type="ECO:0000313" key="2">
    <source>
        <dbReference type="EMBL" id="QIB74507.1"/>
    </source>
</evidence>
<proteinExistence type="predicted"/>
<name>A0A6C0UH21_9EURY</name>